<evidence type="ECO:0000313" key="2">
    <source>
        <dbReference type="EMBL" id="PIP17093.1"/>
    </source>
</evidence>
<dbReference type="EMBL" id="PCRH01000040">
    <property type="protein sequence ID" value="PIP17093.1"/>
    <property type="molecule type" value="Genomic_DNA"/>
</dbReference>
<reference evidence="2 3" key="1">
    <citation type="submission" date="2017-09" db="EMBL/GenBank/DDBJ databases">
        <title>Depth-based differentiation of microbial function through sediment-hosted aquifers and enrichment of novel symbionts in the deep terrestrial subsurface.</title>
        <authorList>
            <person name="Probst A.J."/>
            <person name="Ladd B."/>
            <person name="Jarett J.K."/>
            <person name="Geller-Mcgrath D.E."/>
            <person name="Sieber C.M."/>
            <person name="Emerson J.B."/>
            <person name="Anantharaman K."/>
            <person name="Thomas B.C."/>
            <person name="Malmstrom R."/>
            <person name="Stieglmeier M."/>
            <person name="Klingl A."/>
            <person name="Woyke T."/>
            <person name="Ryan C.M."/>
            <person name="Banfield J.F."/>
        </authorList>
    </citation>
    <scope>NUCLEOTIDE SEQUENCE [LARGE SCALE GENOMIC DNA]</scope>
    <source>
        <strain evidence="2">CG23_combo_of_CG06-09_8_20_14_all_37_13</strain>
    </source>
</reference>
<dbReference type="SUPFAM" id="SSF81301">
    <property type="entry name" value="Nucleotidyltransferase"/>
    <property type="match status" value="1"/>
</dbReference>
<name>A0A2G9YED6_9BACT</name>
<comment type="caution">
    <text evidence="2">The sequence shown here is derived from an EMBL/GenBank/DDBJ whole genome shotgun (WGS) entry which is preliminary data.</text>
</comment>
<organism evidence="2 3">
    <name type="scientific">Candidatus Portnoybacteria bacterium CG23_combo_of_CG06-09_8_20_14_all_37_13</name>
    <dbReference type="NCBI Taxonomy" id="1974819"/>
    <lineage>
        <taxon>Bacteria</taxon>
        <taxon>Candidatus Portnoyibacteriota</taxon>
    </lineage>
</organism>
<evidence type="ECO:0000259" key="1">
    <source>
        <dbReference type="Pfam" id="PF13228"/>
    </source>
</evidence>
<dbReference type="InterPro" id="IPR025117">
    <property type="entry name" value="DUF4037"/>
</dbReference>
<sequence length="365" mass="43119">MENSKINRQVIVVYSQLVLPKTVNIKPHIEDLAYDFVERLKGKKEVEGVVLLGGLGVRNFLDKHSDVDIAVFVDYKECELKILPTWLPRFDFHVKLPKPVDDIEDIEFNVHQQILSAEREHEWDEGKKEAYSQGNVVYDQRGFLTKFLEEKLAYDEEQRRRRLIEIVGQFSWYGEINPHRQIERGFIHNAHDLLNQTGEMIVEVLFLFNRRYRPHKKWRLETSFRLPRIPRNYEAHMKEAMLVKDYTPADIERRIVAFETITAPLQEQLIADGDIPENSYEYACRHFWGRQILDEPFSESVIRNLLASRVNLSSNKLRWLEAYLNFRLVASLEELKSLLEYDSALRGILSEEEISQMTEILNDKE</sequence>
<dbReference type="Proteomes" id="UP000231480">
    <property type="component" value="Unassembled WGS sequence"/>
</dbReference>
<dbReference type="AlphaFoldDB" id="A0A2G9YED6"/>
<evidence type="ECO:0000313" key="3">
    <source>
        <dbReference type="Proteomes" id="UP000231480"/>
    </source>
</evidence>
<proteinExistence type="predicted"/>
<accession>A0A2G9YED6</accession>
<feature type="domain" description="DUF4037" evidence="1">
    <location>
        <begin position="132"/>
        <end position="218"/>
    </location>
</feature>
<gene>
    <name evidence="2" type="ORF">COX44_01775</name>
</gene>
<dbReference type="InterPro" id="IPR043519">
    <property type="entry name" value="NT_sf"/>
</dbReference>
<protein>
    <recommendedName>
        <fullName evidence="1">DUF4037 domain-containing protein</fullName>
    </recommendedName>
</protein>
<dbReference type="Pfam" id="PF13228">
    <property type="entry name" value="DUF4037"/>
    <property type="match status" value="1"/>
</dbReference>